<dbReference type="GO" id="GO:0061630">
    <property type="term" value="F:ubiquitin protein ligase activity"/>
    <property type="evidence" value="ECO:0007669"/>
    <property type="project" value="TreeGrafter"/>
</dbReference>
<feature type="region of interest" description="Disordered" evidence="2">
    <location>
        <begin position="313"/>
        <end position="363"/>
    </location>
</feature>
<feature type="signal peptide" evidence="4">
    <location>
        <begin position="1"/>
        <end position="31"/>
    </location>
</feature>
<name>A0A9P9JAF8_9HYPO</name>
<evidence type="ECO:0000313" key="6">
    <source>
        <dbReference type="EMBL" id="KAH7156796.1"/>
    </source>
</evidence>
<evidence type="ECO:0000313" key="7">
    <source>
        <dbReference type="Proteomes" id="UP000738349"/>
    </source>
</evidence>
<dbReference type="InterPro" id="IPR001841">
    <property type="entry name" value="Znf_RING"/>
</dbReference>
<evidence type="ECO:0000256" key="2">
    <source>
        <dbReference type="SAM" id="MobiDB-lite"/>
    </source>
</evidence>
<comment type="caution">
    <text evidence="6">The sequence shown here is derived from an EMBL/GenBank/DDBJ whole genome shotgun (WGS) entry which is preliminary data.</text>
</comment>
<evidence type="ECO:0000256" key="1">
    <source>
        <dbReference type="PROSITE-ProRule" id="PRU00175"/>
    </source>
</evidence>
<keyword evidence="1" id="KW-0863">Zinc-finger</keyword>
<dbReference type="SMART" id="SM00184">
    <property type="entry name" value="RING"/>
    <property type="match status" value="1"/>
</dbReference>
<dbReference type="PROSITE" id="PS50089">
    <property type="entry name" value="ZF_RING_2"/>
    <property type="match status" value="1"/>
</dbReference>
<dbReference type="Pfam" id="PF13639">
    <property type="entry name" value="zf-RING_2"/>
    <property type="match status" value="1"/>
</dbReference>
<evidence type="ECO:0000256" key="3">
    <source>
        <dbReference type="SAM" id="Phobius"/>
    </source>
</evidence>
<keyword evidence="1" id="KW-0862">Zinc</keyword>
<feature type="compositionally biased region" description="Polar residues" evidence="2">
    <location>
        <begin position="313"/>
        <end position="323"/>
    </location>
</feature>
<dbReference type="Gene3D" id="3.30.40.10">
    <property type="entry name" value="Zinc/RING finger domain, C3HC4 (zinc finger)"/>
    <property type="match status" value="1"/>
</dbReference>
<accession>A0A9P9JAF8</accession>
<dbReference type="InterPro" id="IPR051826">
    <property type="entry name" value="E3_ubiquitin-ligase_domain"/>
</dbReference>
<evidence type="ECO:0000256" key="4">
    <source>
        <dbReference type="SAM" id="SignalP"/>
    </source>
</evidence>
<proteinExistence type="predicted"/>
<feature type="chain" id="PRO_5040330859" description="RING-type domain-containing protein" evidence="4">
    <location>
        <begin position="32"/>
        <end position="525"/>
    </location>
</feature>
<evidence type="ECO:0000259" key="5">
    <source>
        <dbReference type="PROSITE" id="PS50089"/>
    </source>
</evidence>
<dbReference type="GO" id="GO:0005737">
    <property type="term" value="C:cytoplasm"/>
    <property type="evidence" value="ECO:0007669"/>
    <property type="project" value="TreeGrafter"/>
</dbReference>
<feature type="compositionally biased region" description="Polar residues" evidence="2">
    <location>
        <begin position="335"/>
        <end position="346"/>
    </location>
</feature>
<dbReference type="PANTHER" id="PTHR22765">
    <property type="entry name" value="RING FINGER AND PROTEASE ASSOCIATED DOMAIN-CONTAINING"/>
    <property type="match status" value="1"/>
</dbReference>
<dbReference type="OrthoDB" id="8062037at2759"/>
<sequence length="525" mass="56660">MAMSTPSILGARSMALLLYSLLACALTGVLAIDDYDVTSTPEKDVPEWAAISAMQLTLTNSNGKWSPLQFTVLPLTGSLGLNGTQTDRGACKIIRIHGTMIAADSSNYNTLNDNTTVAYLSCDDDSSNSLIEPNKMLNGLMSLDPKPKAIVLYSTSKNWCSIAHQDELSYTSILSMADAAEASQALGFLNNTDTIKVSIMGNTTNDGTESQSDTGRNNPAVAMSILYSITGIITLLFAVIIVTGAVRAHRYPERYGPRRALPGRPRQSRAKGLARAVLETIPIVKFGNQTPAKPDPELDLDVVTNDGRDNTVQRTASNVSDAHQTGLAPAPRANNDVTSSATRDSPTPTPASAPDGANETGDDNLGCSICTEDFKMGEDVRVLPCQHQYHPACVDPWLINVSGTCPLCRFDLRPGRGRESEATTSDATNALPPPLALEGVGSDDAQIPHHNRASRITDINRLREATVEEQMETLRRMRAEVNEAERQAPPDGEAHGQSARFAAKLKERFRILTRTRAQVPEDRDC</sequence>
<dbReference type="SUPFAM" id="SSF57850">
    <property type="entry name" value="RING/U-box"/>
    <property type="match status" value="1"/>
</dbReference>
<gene>
    <name evidence="6" type="ORF">EDB81DRAFT_400170</name>
</gene>
<feature type="transmembrane region" description="Helical" evidence="3">
    <location>
        <begin position="225"/>
        <end position="246"/>
    </location>
</feature>
<protein>
    <recommendedName>
        <fullName evidence="5">RING-type domain-containing protein</fullName>
    </recommendedName>
</protein>
<dbReference type="GO" id="GO:0008270">
    <property type="term" value="F:zinc ion binding"/>
    <property type="evidence" value="ECO:0007669"/>
    <property type="project" value="UniProtKB-KW"/>
</dbReference>
<dbReference type="PANTHER" id="PTHR22765:SF416">
    <property type="entry name" value="E3 UBIQUITIN-PROTEIN LIGASE GODZILLA"/>
    <property type="match status" value="1"/>
</dbReference>
<keyword evidence="1" id="KW-0479">Metal-binding</keyword>
<organism evidence="6 7">
    <name type="scientific">Dactylonectria macrodidyma</name>
    <dbReference type="NCBI Taxonomy" id="307937"/>
    <lineage>
        <taxon>Eukaryota</taxon>
        <taxon>Fungi</taxon>
        <taxon>Dikarya</taxon>
        <taxon>Ascomycota</taxon>
        <taxon>Pezizomycotina</taxon>
        <taxon>Sordariomycetes</taxon>
        <taxon>Hypocreomycetidae</taxon>
        <taxon>Hypocreales</taxon>
        <taxon>Nectriaceae</taxon>
        <taxon>Dactylonectria</taxon>
    </lineage>
</organism>
<keyword evidence="3" id="KW-0472">Membrane</keyword>
<dbReference type="Proteomes" id="UP000738349">
    <property type="component" value="Unassembled WGS sequence"/>
</dbReference>
<feature type="domain" description="RING-type" evidence="5">
    <location>
        <begin position="367"/>
        <end position="409"/>
    </location>
</feature>
<dbReference type="AlphaFoldDB" id="A0A9P9JAF8"/>
<keyword evidence="7" id="KW-1185">Reference proteome</keyword>
<dbReference type="InterPro" id="IPR013083">
    <property type="entry name" value="Znf_RING/FYVE/PHD"/>
</dbReference>
<dbReference type="GO" id="GO:0006511">
    <property type="term" value="P:ubiquitin-dependent protein catabolic process"/>
    <property type="evidence" value="ECO:0007669"/>
    <property type="project" value="TreeGrafter"/>
</dbReference>
<keyword evidence="4" id="KW-0732">Signal</keyword>
<dbReference type="EMBL" id="JAGMUV010000005">
    <property type="protein sequence ID" value="KAH7156796.1"/>
    <property type="molecule type" value="Genomic_DNA"/>
</dbReference>
<keyword evidence="3" id="KW-0812">Transmembrane</keyword>
<dbReference type="CDD" id="cd16454">
    <property type="entry name" value="RING-H2_PA-TM-RING"/>
    <property type="match status" value="1"/>
</dbReference>
<keyword evidence="3" id="KW-1133">Transmembrane helix</keyword>
<reference evidence="6" key="1">
    <citation type="journal article" date="2021" name="Nat. Commun.">
        <title>Genetic determinants of endophytism in the Arabidopsis root mycobiome.</title>
        <authorList>
            <person name="Mesny F."/>
            <person name="Miyauchi S."/>
            <person name="Thiergart T."/>
            <person name="Pickel B."/>
            <person name="Atanasova L."/>
            <person name="Karlsson M."/>
            <person name="Huettel B."/>
            <person name="Barry K.W."/>
            <person name="Haridas S."/>
            <person name="Chen C."/>
            <person name="Bauer D."/>
            <person name="Andreopoulos W."/>
            <person name="Pangilinan J."/>
            <person name="LaButti K."/>
            <person name="Riley R."/>
            <person name="Lipzen A."/>
            <person name="Clum A."/>
            <person name="Drula E."/>
            <person name="Henrissat B."/>
            <person name="Kohler A."/>
            <person name="Grigoriev I.V."/>
            <person name="Martin F.M."/>
            <person name="Hacquard S."/>
        </authorList>
    </citation>
    <scope>NUCLEOTIDE SEQUENCE</scope>
    <source>
        <strain evidence="6">MPI-CAGE-AT-0147</strain>
    </source>
</reference>